<evidence type="ECO:0008006" key="3">
    <source>
        <dbReference type="Google" id="ProtNLM"/>
    </source>
</evidence>
<dbReference type="PANTHER" id="PTHR34095:SF1">
    <property type="entry name" value="LARGE RIBOSOMAL SUBUNIT PROTEIN ML55"/>
    <property type="match status" value="1"/>
</dbReference>
<dbReference type="PANTHER" id="PTHR34095">
    <property type="entry name" value="39S RIBOSOMAL PROTEIN L55, MITOCHONDRIAL"/>
    <property type="match status" value="1"/>
</dbReference>
<proteinExistence type="predicted"/>
<reference evidence="1" key="2">
    <citation type="submission" date="2025-09" db="UniProtKB">
        <authorList>
            <consortium name="Ensembl"/>
        </authorList>
    </citation>
    <scope>IDENTIFICATION</scope>
</reference>
<dbReference type="GeneTree" id="ENSGT00940000165232"/>
<dbReference type="AlphaFoldDB" id="A0A8D0DTZ8"/>
<dbReference type="InterPro" id="IPR018615">
    <property type="entry name" value="Ribosomal_mL55"/>
</dbReference>
<evidence type="ECO:0000313" key="1">
    <source>
        <dbReference type="Ensembl" id="ENSSMRP00000021759.1"/>
    </source>
</evidence>
<dbReference type="Ensembl" id="ENSSMRT00000025482.1">
    <property type="protein sequence ID" value="ENSSMRP00000021759.1"/>
    <property type="gene ID" value="ENSSMRG00000016927.1"/>
</dbReference>
<sequence length="127" mass="14799">MAAISWSLSFRLTALKTFFGLHPRCCGLHTSASQLNSNRTSIACYPRHKYARLYPVLLVRPDGSSIHIRYREPRQILLMPIDVSALSEAEKKAWMRRRGVIKAKPKADIVFEDEFSLDDYRKFWKKK</sequence>
<dbReference type="GO" id="GO:0005762">
    <property type="term" value="C:mitochondrial large ribosomal subunit"/>
    <property type="evidence" value="ECO:0007669"/>
    <property type="project" value="InterPro"/>
</dbReference>
<dbReference type="InterPro" id="IPR044884">
    <property type="entry name" value="Ribosomal_mL55_sf"/>
</dbReference>
<dbReference type="OMA" id="SYHEPRR"/>
<reference evidence="1" key="1">
    <citation type="submission" date="2025-08" db="UniProtKB">
        <authorList>
            <consortium name="Ensembl"/>
        </authorList>
    </citation>
    <scope>IDENTIFICATION</scope>
</reference>
<dbReference type="Gene3D" id="6.20.130.20">
    <property type="entry name" value="Mitochondrial ribosomal protein L55"/>
    <property type="match status" value="1"/>
</dbReference>
<keyword evidence="2" id="KW-1185">Reference proteome</keyword>
<dbReference type="GO" id="GO:0003735">
    <property type="term" value="F:structural constituent of ribosome"/>
    <property type="evidence" value="ECO:0007669"/>
    <property type="project" value="InterPro"/>
</dbReference>
<organism evidence="1 2">
    <name type="scientific">Salvator merianae</name>
    <name type="common">Argentine black and white tegu</name>
    <name type="synonym">Tupinambis merianae</name>
    <dbReference type="NCBI Taxonomy" id="96440"/>
    <lineage>
        <taxon>Eukaryota</taxon>
        <taxon>Metazoa</taxon>
        <taxon>Chordata</taxon>
        <taxon>Craniata</taxon>
        <taxon>Vertebrata</taxon>
        <taxon>Euteleostomi</taxon>
        <taxon>Lepidosauria</taxon>
        <taxon>Squamata</taxon>
        <taxon>Bifurcata</taxon>
        <taxon>Unidentata</taxon>
        <taxon>Episquamata</taxon>
        <taxon>Laterata</taxon>
        <taxon>Teiioidea</taxon>
        <taxon>Teiidae</taxon>
        <taxon>Salvator</taxon>
    </lineage>
</organism>
<dbReference type="Pfam" id="PF09776">
    <property type="entry name" value="Mitoc_L55"/>
    <property type="match status" value="1"/>
</dbReference>
<accession>A0A8D0DTZ8</accession>
<protein>
    <recommendedName>
        <fullName evidence="3">39S ribosomal protein L55, mitochondrial</fullName>
    </recommendedName>
</protein>
<evidence type="ECO:0000313" key="2">
    <source>
        <dbReference type="Proteomes" id="UP000694421"/>
    </source>
</evidence>
<dbReference type="GO" id="GO:0006412">
    <property type="term" value="P:translation"/>
    <property type="evidence" value="ECO:0007669"/>
    <property type="project" value="TreeGrafter"/>
</dbReference>
<name>A0A8D0DTZ8_SALMN</name>
<dbReference type="Proteomes" id="UP000694421">
    <property type="component" value="Unplaced"/>
</dbReference>